<comment type="subcellular location">
    <subcellularLocation>
        <location evidence="1">Bacterial flagellum</location>
    </subcellularLocation>
</comment>
<sequence length="301" mass="32090">MINRVTHQSVQRSTLANLQLNLSTMADLQAKMSSGKKINVPSDDPAGASDMLRLRGEQRVQNQYKRNADDGNAWLTTIDSALQTTSTTMRRVRDLVVQSGSGAMNTPAREAIAVEIEGLRDELLQQANTTYLGRTVFAGTSDAGVAFTVDSTTTPPTYSFTGAGSATVERRVADATTIRVDADGAKIYGDGAQSVFALLDTIAATLRTPGGDATAQLNTLDSRFETVLTELSAVGARQTRVINAQTNLAESAQTTKTQLSAIEDIDLAEIILQLGMQEVAYQGALGAAAKVLQPSLMDYLR</sequence>
<dbReference type="InterPro" id="IPR013384">
    <property type="entry name" value="Flagell_FlgL"/>
</dbReference>
<accession>A0ABY5L0K0</accession>
<dbReference type="Proteomes" id="UP001316189">
    <property type="component" value="Chromosome"/>
</dbReference>
<keyword evidence="6" id="KW-0966">Cell projection</keyword>
<keyword evidence="7" id="KW-1185">Reference proteome</keyword>
<name>A0ABY5L0K0_9CELL</name>
<gene>
    <name evidence="6" type="primary">flgL</name>
    <name evidence="6" type="ORF">NP064_03195</name>
</gene>
<reference evidence="6 7" key="1">
    <citation type="submission" date="2022-07" db="EMBL/GenBank/DDBJ databases">
        <title>Novel species in genus cellulomonas.</title>
        <authorList>
            <person name="Ye L."/>
        </authorList>
    </citation>
    <scope>NUCLEOTIDE SEQUENCE [LARGE SCALE GENOMIC DNA]</scope>
    <source>
        <strain evidence="7">zg-Y338</strain>
    </source>
</reference>
<evidence type="ECO:0000259" key="5">
    <source>
        <dbReference type="Pfam" id="PF00700"/>
    </source>
</evidence>
<keyword evidence="3" id="KW-0975">Bacterial flagellum</keyword>
<evidence type="ECO:0000313" key="7">
    <source>
        <dbReference type="Proteomes" id="UP001316189"/>
    </source>
</evidence>
<dbReference type="InterPro" id="IPR001492">
    <property type="entry name" value="Flagellin"/>
</dbReference>
<dbReference type="PRINTS" id="PR00207">
    <property type="entry name" value="FLAGELLIN"/>
</dbReference>
<evidence type="ECO:0000313" key="6">
    <source>
        <dbReference type="EMBL" id="UUI75929.1"/>
    </source>
</evidence>
<organism evidence="6 7">
    <name type="scientific">Cellulomonas chengniuliangii</name>
    <dbReference type="NCBI Taxonomy" id="2968084"/>
    <lineage>
        <taxon>Bacteria</taxon>
        <taxon>Bacillati</taxon>
        <taxon>Actinomycetota</taxon>
        <taxon>Actinomycetes</taxon>
        <taxon>Micrococcales</taxon>
        <taxon>Cellulomonadaceae</taxon>
        <taxon>Cellulomonas</taxon>
    </lineage>
</organism>
<dbReference type="EMBL" id="CP101988">
    <property type="protein sequence ID" value="UUI75929.1"/>
    <property type="molecule type" value="Genomic_DNA"/>
</dbReference>
<dbReference type="NCBIfam" id="TIGR02550">
    <property type="entry name" value="flagell_flgL"/>
    <property type="match status" value="1"/>
</dbReference>
<evidence type="ECO:0000256" key="3">
    <source>
        <dbReference type="ARBA" id="ARBA00023143"/>
    </source>
</evidence>
<dbReference type="PANTHER" id="PTHR42792:SF1">
    <property type="entry name" value="FLAGELLAR HOOK-ASSOCIATED PROTEIN 3"/>
    <property type="match status" value="1"/>
</dbReference>
<evidence type="ECO:0000256" key="1">
    <source>
        <dbReference type="ARBA" id="ARBA00004365"/>
    </source>
</evidence>
<dbReference type="Gene3D" id="1.20.1330.10">
    <property type="entry name" value="f41 fragment of flagellin, N-terminal domain"/>
    <property type="match status" value="1"/>
</dbReference>
<comment type="similarity">
    <text evidence="2">Belongs to the bacterial flagellin family.</text>
</comment>
<dbReference type="Pfam" id="PF00669">
    <property type="entry name" value="Flagellin_N"/>
    <property type="match status" value="1"/>
</dbReference>
<proteinExistence type="inferred from homology"/>
<protein>
    <submittedName>
        <fullName evidence="6">Flagellar hook-associated protein FlgL</fullName>
    </submittedName>
</protein>
<keyword evidence="6" id="KW-0969">Cilium</keyword>
<dbReference type="InterPro" id="IPR046358">
    <property type="entry name" value="Flagellin_C"/>
</dbReference>
<evidence type="ECO:0000259" key="4">
    <source>
        <dbReference type="Pfam" id="PF00669"/>
    </source>
</evidence>
<dbReference type="SUPFAM" id="SSF64518">
    <property type="entry name" value="Phase 1 flagellin"/>
    <property type="match status" value="1"/>
</dbReference>
<feature type="domain" description="Flagellin C-terminal" evidence="5">
    <location>
        <begin position="219"/>
        <end position="300"/>
    </location>
</feature>
<dbReference type="PANTHER" id="PTHR42792">
    <property type="entry name" value="FLAGELLIN"/>
    <property type="match status" value="1"/>
</dbReference>
<evidence type="ECO:0000256" key="2">
    <source>
        <dbReference type="ARBA" id="ARBA00005709"/>
    </source>
</evidence>
<dbReference type="InterPro" id="IPR001029">
    <property type="entry name" value="Flagellin_N"/>
</dbReference>
<keyword evidence="6" id="KW-0282">Flagellum</keyword>
<feature type="domain" description="Flagellin N-terminal" evidence="4">
    <location>
        <begin position="6"/>
        <end position="140"/>
    </location>
</feature>
<dbReference type="Pfam" id="PF00700">
    <property type="entry name" value="Flagellin_C"/>
    <property type="match status" value="1"/>
</dbReference>